<dbReference type="EMBL" id="JRYO01000067">
    <property type="protein sequence ID" value="KHE93213.1"/>
    <property type="molecule type" value="Genomic_DNA"/>
</dbReference>
<comment type="caution">
    <text evidence="3">The sequence shown here is derived from an EMBL/GenBank/DDBJ whole genome shotgun (WGS) entry which is preliminary data.</text>
</comment>
<sequence length="282" mass="31922">MKKTILFLLLVLMFSCSSIQAEVSMEIIPRNIQLHEGKTVVDNEEVIEVQKVKETTRTEDADPVDYKALGLRSVELNPNDYPDEVITLLEPHKDNKNNDSVLFYSSLGLAYKSKGKLKDAIAAYKRALELVPDVPAPAIQYNLGIVYYYNNELPESFKCFLNSSAQRSNHAGTKQWIEQLAGELNIYKVPDTSNLKLISDQKISVNREKSDRESRLRVYLTQNGGRIQELSVKDKIYSYGIDSDTERPVDYIIIDSDGDGNFDNVINTKGKFGVPTWAYNPD</sequence>
<dbReference type="PROSITE" id="PS50005">
    <property type="entry name" value="TPR"/>
    <property type="match status" value="1"/>
</dbReference>
<evidence type="ECO:0000313" key="4">
    <source>
        <dbReference type="Proteomes" id="UP000030652"/>
    </source>
</evidence>
<gene>
    <name evidence="3" type="ORF">SCABRO_00975</name>
</gene>
<keyword evidence="2" id="KW-0732">Signal</keyword>
<feature type="signal peptide" evidence="2">
    <location>
        <begin position="1"/>
        <end position="21"/>
    </location>
</feature>
<accession>A0A0B0EPY5</accession>
<dbReference type="InterPro" id="IPR011990">
    <property type="entry name" value="TPR-like_helical_dom_sf"/>
</dbReference>
<evidence type="ECO:0000256" key="2">
    <source>
        <dbReference type="SAM" id="SignalP"/>
    </source>
</evidence>
<dbReference type="InterPro" id="IPR019734">
    <property type="entry name" value="TPR_rpt"/>
</dbReference>
<dbReference type="SMART" id="SM00028">
    <property type="entry name" value="TPR"/>
    <property type="match status" value="2"/>
</dbReference>
<dbReference type="Pfam" id="PF13414">
    <property type="entry name" value="TPR_11"/>
    <property type="match status" value="1"/>
</dbReference>
<dbReference type="SUPFAM" id="SSF48452">
    <property type="entry name" value="TPR-like"/>
    <property type="match status" value="1"/>
</dbReference>
<dbReference type="PROSITE" id="PS50293">
    <property type="entry name" value="TPR_REGION"/>
    <property type="match status" value="1"/>
</dbReference>
<dbReference type="PROSITE" id="PS51257">
    <property type="entry name" value="PROKAR_LIPOPROTEIN"/>
    <property type="match status" value="1"/>
</dbReference>
<name>A0A0B0EPY5_9BACT</name>
<reference evidence="3 4" key="1">
    <citation type="submission" date="2014-10" db="EMBL/GenBank/DDBJ databases">
        <title>Draft genome of anammox bacterium scalindua brodae, obtained using differential coverage binning of sequence data from two enrichment reactors.</title>
        <authorList>
            <person name="Speth D.R."/>
            <person name="Russ L."/>
            <person name="Kartal B."/>
            <person name="Op den Camp H.J."/>
            <person name="Dutilh B.E."/>
            <person name="Jetten M.S."/>
        </authorList>
    </citation>
    <scope>NUCLEOTIDE SEQUENCE [LARGE SCALE GENOMIC DNA]</scope>
    <source>
        <strain evidence="3">RU1</strain>
    </source>
</reference>
<keyword evidence="1" id="KW-0802">TPR repeat</keyword>
<feature type="repeat" description="TPR" evidence="1">
    <location>
        <begin position="101"/>
        <end position="134"/>
    </location>
</feature>
<organism evidence="3 4">
    <name type="scientific">Candidatus Scalindua brodae</name>
    <dbReference type="NCBI Taxonomy" id="237368"/>
    <lineage>
        <taxon>Bacteria</taxon>
        <taxon>Pseudomonadati</taxon>
        <taxon>Planctomycetota</taxon>
        <taxon>Candidatus Brocadiia</taxon>
        <taxon>Candidatus Brocadiales</taxon>
        <taxon>Candidatus Scalinduaceae</taxon>
        <taxon>Candidatus Scalindua</taxon>
    </lineage>
</organism>
<dbReference type="Proteomes" id="UP000030652">
    <property type="component" value="Unassembled WGS sequence"/>
</dbReference>
<evidence type="ECO:0000313" key="3">
    <source>
        <dbReference type="EMBL" id="KHE93213.1"/>
    </source>
</evidence>
<feature type="chain" id="PRO_5002056721" evidence="2">
    <location>
        <begin position="22"/>
        <end position="282"/>
    </location>
</feature>
<dbReference type="AlphaFoldDB" id="A0A0B0EPY5"/>
<protein>
    <submittedName>
        <fullName evidence="3">Uncharacterized protein</fullName>
    </submittedName>
</protein>
<evidence type="ECO:0000256" key="1">
    <source>
        <dbReference type="PROSITE-ProRule" id="PRU00339"/>
    </source>
</evidence>
<proteinExistence type="predicted"/>
<dbReference type="Gene3D" id="1.25.40.10">
    <property type="entry name" value="Tetratricopeptide repeat domain"/>
    <property type="match status" value="1"/>
</dbReference>